<evidence type="ECO:0000313" key="2">
    <source>
        <dbReference type="EMBL" id="MFC3928943.1"/>
    </source>
</evidence>
<name>A0ABV8CYS5_9STRE</name>
<dbReference type="EMBL" id="JBHRZV010000052">
    <property type="protein sequence ID" value="MFC3928943.1"/>
    <property type="molecule type" value="Genomic_DNA"/>
</dbReference>
<dbReference type="Pfam" id="PF08984">
    <property type="entry name" value="DUF1858"/>
    <property type="match status" value="1"/>
</dbReference>
<gene>
    <name evidence="2" type="ORF">ACFORF_10310</name>
</gene>
<organism evidence="2 3">
    <name type="scientific">Streptococcus caprae</name>
    <dbReference type="NCBI Taxonomy" id="1640501"/>
    <lineage>
        <taxon>Bacteria</taxon>
        <taxon>Bacillati</taxon>
        <taxon>Bacillota</taxon>
        <taxon>Bacilli</taxon>
        <taxon>Lactobacillales</taxon>
        <taxon>Streptococcaceae</taxon>
        <taxon>Streptococcus</taxon>
    </lineage>
</organism>
<protein>
    <submittedName>
        <fullName evidence="2">DUF1858 domain-containing protein</fullName>
    </submittedName>
</protein>
<dbReference type="Proteomes" id="UP001595807">
    <property type="component" value="Unassembled WGS sequence"/>
</dbReference>
<proteinExistence type="predicted"/>
<dbReference type="SUPFAM" id="SSF140683">
    <property type="entry name" value="SP0561-like"/>
    <property type="match status" value="1"/>
</dbReference>
<dbReference type="InterPro" id="IPR015077">
    <property type="entry name" value="DUF1858"/>
</dbReference>
<evidence type="ECO:0000259" key="1">
    <source>
        <dbReference type="Pfam" id="PF08984"/>
    </source>
</evidence>
<dbReference type="Gene3D" id="1.10.3910.10">
    <property type="entry name" value="SP0561-like"/>
    <property type="match status" value="1"/>
</dbReference>
<keyword evidence="3" id="KW-1185">Reference proteome</keyword>
<accession>A0ABV8CYS5</accession>
<comment type="caution">
    <text evidence="2">The sequence shown here is derived from an EMBL/GenBank/DDBJ whole genome shotgun (WGS) entry which is preliminary data.</text>
</comment>
<feature type="domain" description="DUF1858" evidence="1">
    <location>
        <begin position="5"/>
        <end position="62"/>
    </location>
</feature>
<dbReference type="InterPro" id="IPR038062">
    <property type="entry name" value="ScdA-like_N_sf"/>
</dbReference>
<sequence>MNNTIDLRKPVAETIAEHPELKEVLVELGFKPLANPAMLNTVGKVTSLHAGSKLTKIPLEKIKQTLEFNGYEVIGDGDDD</sequence>
<reference evidence="3" key="1">
    <citation type="journal article" date="2019" name="Int. J. Syst. Evol. Microbiol.">
        <title>The Global Catalogue of Microorganisms (GCM) 10K type strain sequencing project: providing services to taxonomists for standard genome sequencing and annotation.</title>
        <authorList>
            <consortium name="The Broad Institute Genomics Platform"/>
            <consortium name="The Broad Institute Genome Sequencing Center for Infectious Disease"/>
            <person name="Wu L."/>
            <person name="Ma J."/>
        </authorList>
    </citation>
    <scope>NUCLEOTIDE SEQUENCE [LARGE SCALE GENOMIC DNA]</scope>
    <source>
        <strain evidence="3">CCUG 67170</strain>
    </source>
</reference>
<evidence type="ECO:0000313" key="3">
    <source>
        <dbReference type="Proteomes" id="UP001595807"/>
    </source>
</evidence>
<dbReference type="RefSeq" id="WP_380427932.1">
    <property type="nucleotide sequence ID" value="NZ_JBHRZV010000052.1"/>
</dbReference>